<name>X1E2I1_9ZZZZ</name>
<dbReference type="AlphaFoldDB" id="X1E2I1"/>
<accession>X1E2I1</accession>
<protein>
    <submittedName>
        <fullName evidence="1">Uncharacterized protein</fullName>
    </submittedName>
</protein>
<comment type="caution">
    <text evidence="1">The sequence shown here is derived from an EMBL/GenBank/DDBJ whole genome shotgun (WGS) entry which is preliminary data.</text>
</comment>
<gene>
    <name evidence="1" type="ORF">S01H4_58402</name>
</gene>
<evidence type="ECO:0000313" key="1">
    <source>
        <dbReference type="EMBL" id="GAH14615.1"/>
    </source>
</evidence>
<reference evidence="1" key="1">
    <citation type="journal article" date="2014" name="Front. Microbiol.">
        <title>High frequency of phylogenetically diverse reductive dehalogenase-homologous genes in deep subseafloor sedimentary metagenomes.</title>
        <authorList>
            <person name="Kawai M."/>
            <person name="Futagami T."/>
            <person name="Toyoda A."/>
            <person name="Takaki Y."/>
            <person name="Nishi S."/>
            <person name="Hori S."/>
            <person name="Arai W."/>
            <person name="Tsubouchi T."/>
            <person name="Morono Y."/>
            <person name="Uchiyama I."/>
            <person name="Ito T."/>
            <person name="Fujiyama A."/>
            <person name="Inagaki F."/>
            <person name="Takami H."/>
        </authorList>
    </citation>
    <scope>NUCLEOTIDE SEQUENCE</scope>
    <source>
        <strain evidence="1">Expedition CK06-06</strain>
    </source>
</reference>
<dbReference type="EMBL" id="BART01034110">
    <property type="protein sequence ID" value="GAH14615.1"/>
    <property type="molecule type" value="Genomic_DNA"/>
</dbReference>
<sequence>MTISKVDLIGGLLYIDNKEGIVVPYKFNRVQRYFS</sequence>
<proteinExistence type="predicted"/>
<feature type="non-terminal residue" evidence="1">
    <location>
        <position position="35"/>
    </location>
</feature>
<organism evidence="1">
    <name type="scientific">marine sediment metagenome</name>
    <dbReference type="NCBI Taxonomy" id="412755"/>
    <lineage>
        <taxon>unclassified sequences</taxon>
        <taxon>metagenomes</taxon>
        <taxon>ecological metagenomes</taxon>
    </lineage>
</organism>